<feature type="transmembrane region" description="Helical" evidence="3">
    <location>
        <begin position="750"/>
        <end position="767"/>
    </location>
</feature>
<dbReference type="PANTHER" id="PTHR31082">
    <property type="entry name" value="PHEROMONE-REGULATED MEMBRANE PROTEIN 10"/>
    <property type="match status" value="1"/>
</dbReference>
<feature type="region of interest" description="Disordered" evidence="2">
    <location>
        <begin position="1"/>
        <end position="223"/>
    </location>
</feature>
<feature type="transmembrane region" description="Helical" evidence="3">
    <location>
        <begin position="880"/>
        <end position="913"/>
    </location>
</feature>
<dbReference type="PANTHER" id="PTHR31082:SF4">
    <property type="entry name" value="PHEROMONE-REGULATED MEMBRANE PROTEIN 10"/>
    <property type="match status" value="1"/>
</dbReference>
<feature type="transmembrane region" description="Helical" evidence="3">
    <location>
        <begin position="667"/>
        <end position="688"/>
    </location>
</feature>
<dbReference type="InterPro" id="IPR051361">
    <property type="entry name" value="ThrE/Ser_Exporter"/>
</dbReference>
<dbReference type="Pfam" id="PF06738">
    <property type="entry name" value="ThrE"/>
    <property type="match status" value="1"/>
</dbReference>
<feature type="region of interest" description="Disordered" evidence="2">
    <location>
        <begin position="438"/>
        <end position="457"/>
    </location>
</feature>
<keyword evidence="3" id="KW-0472">Membrane</keyword>
<keyword evidence="3" id="KW-0812">Transmembrane</keyword>
<sequence length="973" mass="107443">MSNNGDDSPTFGPVTEPPNESKSTTLAVTAGQDGSSVRRKEKKRVGFNNSPTVDERKLPKSPTLRPAQSSDSPGTPPLSPYDLMYTSPQPPPAIHHARSHSGGSTVSEKAFPSPQMAGMSEQHADDIRGFALKLPAPKQRSAIRRTSHTAATEQDDTDTPDEDGRKIIRKAKEKEAFERAKRLERNEQARKEHERLEREREEENMTSEPASSRTSLDDSMWRHESSSARNFDANLKQDIANELEKVLSNSDRKAFTQQAHCLVQNHLGPQSRFRTGLPSHGLDSGLTTPTEGQGFIEDYKPPPEQYRGGILSSLLKLYNQPQGSHHSRRSHSRERSSSRQRWSNKRSSSHDRPSSRQRMSRASGRDYFNFKPSADGSPDESAPVTPGTPTTPTSGSHFFHKKSKHKSSSSLVQLIGSSTSLGLPSVTSLGEYSVQKQKQQEKLHRGRKHHSPGGVINRFGKSRAEEEIRITVHIAEIIQRQRYLLKLCRALMLYGAPTHRLEEYMNMSARVLEIQAQFLYIPGSMIISFDDVSTHTADVKLVRLNQGLDLGKLRDTHEVYKDVVHDVTGVEEATARLKEIAEKPEKHARWLRIILSGIACATVGPFSFGARPIDIPICFLLGTLLAFLQLVVTPQSNVYANVFEVTACIIASFLSRAIGSIRGSDGNYIFCFAALVQSSICLILPGYAILCSALELQSKSIIAGSVRLIYSIIYALFLGYGITIGSIIYGVMDQDATSETVCSNQMSAPYTFPFVIVFTLCMVMLYQAKWRQAPTQLFIAFVGYIVNYYSSLRFKDNNTQISSTFAALAIGVLANLYSRIGARWENTALDIWEDRLRPRWKALRGKARVKIPSIVLRDLESGMKSPDSNESEFVRKGRRVGYGLAAAAMLPAIFVQVPGGLAVSGGLIAGIASADQIAHNKNMTMSVGTQLNAGAFTVAYSVIEIAVGLTVGLFLAALFIYPLGKRRSGLFSF</sequence>
<evidence type="ECO:0000256" key="1">
    <source>
        <dbReference type="ARBA" id="ARBA00034125"/>
    </source>
</evidence>
<evidence type="ECO:0000256" key="3">
    <source>
        <dbReference type="SAM" id="Phobius"/>
    </source>
</evidence>
<evidence type="ECO:0000259" key="4">
    <source>
        <dbReference type="Pfam" id="PF06738"/>
    </source>
</evidence>
<feature type="transmembrane region" description="Helical" evidence="3">
    <location>
        <begin position="708"/>
        <end position="729"/>
    </location>
</feature>
<reference evidence="5 6" key="1">
    <citation type="submission" date="2023-11" db="EMBL/GenBank/DDBJ databases">
        <title>An acidophilic fungus is an integral part of prey digestion in a carnivorous sundew plant.</title>
        <authorList>
            <person name="Tsai I.J."/>
        </authorList>
    </citation>
    <scope>NUCLEOTIDE SEQUENCE [LARGE SCALE GENOMIC DNA]</scope>
    <source>
        <strain evidence="5">169a</strain>
    </source>
</reference>
<dbReference type="AlphaFoldDB" id="A0AAQ3M0M7"/>
<feature type="compositionally biased region" description="Low complexity" evidence="2">
    <location>
        <begin position="385"/>
        <end position="397"/>
    </location>
</feature>
<feature type="transmembrane region" description="Helical" evidence="3">
    <location>
        <begin position="773"/>
        <end position="790"/>
    </location>
</feature>
<proteinExistence type="inferred from homology"/>
<feature type="transmembrane region" description="Helical" evidence="3">
    <location>
        <begin position="615"/>
        <end position="632"/>
    </location>
</feature>
<feature type="region of interest" description="Disordered" evidence="2">
    <location>
        <begin position="319"/>
        <end position="406"/>
    </location>
</feature>
<evidence type="ECO:0000313" key="6">
    <source>
        <dbReference type="Proteomes" id="UP001303373"/>
    </source>
</evidence>
<evidence type="ECO:0000256" key="2">
    <source>
        <dbReference type="SAM" id="MobiDB-lite"/>
    </source>
</evidence>
<gene>
    <name evidence="5" type="ORF">R9X50_00211600</name>
</gene>
<dbReference type="InterPro" id="IPR010619">
    <property type="entry name" value="ThrE-like_N"/>
</dbReference>
<dbReference type="Proteomes" id="UP001303373">
    <property type="component" value="Chromosome 3"/>
</dbReference>
<accession>A0AAQ3M0M7</accession>
<keyword evidence="3" id="KW-1133">Transmembrane helix</keyword>
<feature type="transmembrane region" description="Helical" evidence="3">
    <location>
        <begin position="933"/>
        <end position="961"/>
    </location>
</feature>
<organism evidence="5 6">
    <name type="scientific">Acrodontium crateriforme</name>
    <dbReference type="NCBI Taxonomy" id="150365"/>
    <lineage>
        <taxon>Eukaryota</taxon>
        <taxon>Fungi</taxon>
        <taxon>Dikarya</taxon>
        <taxon>Ascomycota</taxon>
        <taxon>Pezizomycotina</taxon>
        <taxon>Dothideomycetes</taxon>
        <taxon>Dothideomycetidae</taxon>
        <taxon>Mycosphaerellales</taxon>
        <taxon>Teratosphaeriaceae</taxon>
        <taxon>Acrodontium</taxon>
    </lineage>
</organism>
<name>A0AAQ3M0M7_9PEZI</name>
<feature type="compositionally biased region" description="Basic and acidic residues" evidence="2">
    <location>
        <begin position="162"/>
        <end position="203"/>
    </location>
</feature>
<protein>
    <submittedName>
        <fullName evidence="5">Upf0442 protein</fullName>
    </submittedName>
</protein>
<feature type="domain" description="Threonine/serine exporter-like N-terminal" evidence="4">
    <location>
        <begin position="482"/>
        <end position="727"/>
    </location>
</feature>
<keyword evidence="6" id="KW-1185">Reference proteome</keyword>
<evidence type="ECO:0000313" key="5">
    <source>
        <dbReference type="EMBL" id="WPG99303.1"/>
    </source>
</evidence>
<feature type="transmembrane region" description="Helical" evidence="3">
    <location>
        <begin position="638"/>
        <end position="655"/>
    </location>
</feature>
<comment type="similarity">
    <text evidence="1">Belongs to the ThrE exporter (TC 2.A.79) family.</text>
</comment>
<dbReference type="GO" id="GO:0022857">
    <property type="term" value="F:transmembrane transporter activity"/>
    <property type="evidence" value="ECO:0007669"/>
    <property type="project" value="InterPro"/>
</dbReference>
<feature type="region of interest" description="Disordered" evidence="2">
    <location>
        <begin position="269"/>
        <end position="307"/>
    </location>
</feature>
<feature type="compositionally biased region" description="Polar residues" evidence="2">
    <location>
        <begin position="18"/>
        <end position="35"/>
    </location>
</feature>
<dbReference type="EMBL" id="CP138582">
    <property type="protein sequence ID" value="WPG99303.1"/>
    <property type="molecule type" value="Genomic_DNA"/>
</dbReference>